<feature type="disulfide bond" evidence="14">
    <location>
        <begin position="351"/>
        <end position="387"/>
    </location>
</feature>
<evidence type="ECO:0000256" key="15">
    <source>
        <dbReference type="SAM" id="SignalP"/>
    </source>
</evidence>
<gene>
    <name evidence="18" type="primary">LOC115811822</name>
</gene>
<dbReference type="AlphaFoldDB" id="A0A6J2VE34"/>
<evidence type="ECO:0000256" key="9">
    <source>
        <dbReference type="ARBA" id="ARBA00023065"/>
    </source>
</evidence>
<dbReference type="OrthoDB" id="9981115at2759"/>
<accession>A0A6J2VE34</accession>
<keyword evidence="9 11" id="KW-0406">Ion transport</keyword>
<feature type="signal peptide" evidence="15">
    <location>
        <begin position="1"/>
        <end position="20"/>
    </location>
</feature>
<feature type="disulfide bond" evidence="14">
    <location>
        <begin position="577"/>
        <end position="592"/>
    </location>
</feature>
<dbReference type="PROSITE" id="PS00206">
    <property type="entry name" value="TRANSFERRIN_LIKE_2"/>
    <property type="match status" value="1"/>
</dbReference>
<dbReference type="PROSITE" id="PS00207">
    <property type="entry name" value="TRANSFERRIN_LIKE_3"/>
    <property type="match status" value="1"/>
</dbReference>
<dbReference type="InterPro" id="IPR001156">
    <property type="entry name" value="Transferrin-like_dom"/>
</dbReference>
<feature type="domain" description="Transferrin-like" evidence="16">
    <location>
        <begin position="25"/>
        <end position="337"/>
    </location>
</feature>
<evidence type="ECO:0000256" key="8">
    <source>
        <dbReference type="ARBA" id="ARBA00023004"/>
    </source>
</evidence>
<organism evidence="17 18">
    <name type="scientific">Chanos chanos</name>
    <name type="common">Milkfish</name>
    <name type="synonym">Mugil chanos</name>
    <dbReference type="NCBI Taxonomy" id="29144"/>
    <lineage>
        <taxon>Eukaryota</taxon>
        <taxon>Metazoa</taxon>
        <taxon>Chordata</taxon>
        <taxon>Craniata</taxon>
        <taxon>Vertebrata</taxon>
        <taxon>Euteleostomi</taxon>
        <taxon>Actinopterygii</taxon>
        <taxon>Neopterygii</taxon>
        <taxon>Teleostei</taxon>
        <taxon>Ostariophysi</taxon>
        <taxon>Gonorynchiformes</taxon>
        <taxon>Chanidae</taxon>
        <taxon>Chanos</taxon>
    </lineage>
</organism>
<feature type="disulfide bond" evidence="14">
    <location>
        <begin position="484"/>
        <end position="678"/>
    </location>
</feature>
<feature type="disulfide bond" evidence="14">
    <location>
        <begin position="460"/>
        <end position="537"/>
    </location>
</feature>
<feature type="disulfide bond" evidence="14">
    <location>
        <begin position="38"/>
        <end position="56"/>
    </location>
</feature>
<evidence type="ECO:0000313" key="18">
    <source>
        <dbReference type="RefSeq" id="XP_030630058.1"/>
    </source>
</evidence>
<feature type="binding site" evidence="12">
    <location>
        <position position="469"/>
    </location>
    <ligand>
        <name>hydrogencarbonate</name>
        <dbReference type="ChEBI" id="CHEBI:17544"/>
        <label>1</label>
    </ligand>
</feature>
<dbReference type="InterPro" id="IPR018195">
    <property type="entry name" value="Transferrin_Fe_BS"/>
</dbReference>
<feature type="domain" description="Transferrin-like" evidence="16">
    <location>
        <begin position="348"/>
        <end position="677"/>
    </location>
</feature>
<reference evidence="18" key="1">
    <citation type="submission" date="2025-08" db="UniProtKB">
        <authorList>
            <consortium name="RefSeq"/>
        </authorList>
    </citation>
    <scope>IDENTIFICATION</scope>
</reference>
<feature type="disulfide bond" evidence="14">
    <location>
        <begin position="494"/>
        <end position="508"/>
    </location>
</feature>
<keyword evidence="6 11" id="KW-0479">Metal-binding</keyword>
<dbReference type="GeneID" id="115811822"/>
<dbReference type="GO" id="GO:0005886">
    <property type="term" value="C:plasma membrane"/>
    <property type="evidence" value="ECO:0007669"/>
    <property type="project" value="TreeGrafter"/>
</dbReference>
<evidence type="ECO:0000256" key="3">
    <source>
        <dbReference type="ARBA" id="ARBA00022448"/>
    </source>
</evidence>
<feature type="disulfide bond" evidence="14">
    <location>
        <begin position="243"/>
        <end position="257"/>
    </location>
</feature>
<dbReference type="Gene3D" id="3.40.190.10">
    <property type="entry name" value="Periplasmic binding protein-like II"/>
    <property type="match status" value="4"/>
</dbReference>
<feature type="disulfide bond" evidence="14">
    <location>
        <begin position="412"/>
        <end position="689"/>
    </location>
</feature>
<keyword evidence="15" id="KW-0732">Signal</keyword>
<keyword evidence="3 11" id="KW-0813">Transport</keyword>
<feature type="binding site" evidence="12">
    <location>
        <position position="466"/>
    </location>
    <ligand>
        <name>hydrogencarbonate</name>
        <dbReference type="ChEBI" id="CHEBI:17544"/>
        <label>1</label>
    </ligand>
</feature>
<keyword evidence="7" id="KW-0677">Repeat</keyword>
<dbReference type="InterPro" id="IPR016357">
    <property type="entry name" value="Transferrin"/>
</dbReference>
<dbReference type="PIRSF" id="PIRSF002549">
    <property type="entry name" value="Transferrin"/>
    <property type="match status" value="1"/>
</dbReference>
<evidence type="ECO:0000256" key="6">
    <source>
        <dbReference type="ARBA" id="ARBA00022723"/>
    </source>
</evidence>
<dbReference type="SUPFAM" id="SSF53850">
    <property type="entry name" value="Periplasmic binding protein-like II"/>
    <property type="match status" value="2"/>
</dbReference>
<evidence type="ECO:0000256" key="14">
    <source>
        <dbReference type="PIRSR" id="PIRSR002549-4"/>
    </source>
</evidence>
<dbReference type="SMART" id="SM00094">
    <property type="entry name" value="TR_FER"/>
    <property type="match status" value="2"/>
</dbReference>
<feature type="disulfide bond" evidence="14">
    <location>
        <begin position="505"/>
        <end position="520"/>
    </location>
</feature>
<evidence type="ECO:0000256" key="11">
    <source>
        <dbReference type="PIRNR" id="PIRNR002549"/>
    </source>
</evidence>
<evidence type="ECO:0000256" key="1">
    <source>
        <dbReference type="ARBA" id="ARBA00004613"/>
    </source>
</evidence>
<feature type="binding site" evidence="13">
    <location>
        <position position="531"/>
    </location>
    <ligand>
        <name>Fe(3+)</name>
        <dbReference type="ChEBI" id="CHEBI:29034"/>
        <label>2</label>
    </ligand>
</feature>
<dbReference type="FunFam" id="3.40.190.10:FF:000095">
    <property type="entry name" value="Lactotransferrin"/>
    <property type="match status" value="2"/>
</dbReference>
<evidence type="ECO:0000256" key="13">
    <source>
        <dbReference type="PIRSR" id="PIRSR002549-3"/>
    </source>
</evidence>
<dbReference type="PRINTS" id="PR00422">
    <property type="entry name" value="TRANSFERRIN"/>
</dbReference>
<evidence type="ECO:0000313" key="17">
    <source>
        <dbReference type="Proteomes" id="UP000504632"/>
    </source>
</evidence>
<dbReference type="GO" id="GO:0005615">
    <property type="term" value="C:extracellular space"/>
    <property type="evidence" value="ECO:0007669"/>
    <property type="project" value="InterPro"/>
</dbReference>
<keyword evidence="10 14" id="KW-1015">Disulfide bond</keyword>
<feature type="disulfide bond" evidence="14">
    <location>
        <begin position="28"/>
        <end position="65"/>
    </location>
</feature>
<keyword evidence="5 11" id="KW-0964">Secreted</keyword>
<evidence type="ECO:0000256" key="12">
    <source>
        <dbReference type="PIRSR" id="PIRSR002549-2"/>
    </source>
</evidence>
<dbReference type="PROSITE" id="PS51408">
    <property type="entry name" value="TRANSFERRIN_LIKE_4"/>
    <property type="match status" value="2"/>
</dbReference>
<evidence type="ECO:0000259" key="16">
    <source>
        <dbReference type="PROSITE" id="PS51408"/>
    </source>
</evidence>
<feature type="binding site" evidence="12">
    <location>
        <position position="135"/>
    </location>
    <ligand>
        <name>hydrogencarbonate</name>
        <dbReference type="ChEBI" id="CHEBI:17544"/>
        <label>1</label>
    </ligand>
</feature>
<dbReference type="PROSITE" id="PS00205">
    <property type="entry name" value="TRANSFERRIN_LIKE_1"/>
    <property type="match status" value="1"/>
</dbReference>
<protein>
    <recommendedName>
        <fullName evidence="11">Serotransferrin</fullName>
    </recommendedName>
</protein>
<dbReference type="GO" id="GO:0006826">
    <property type="term" value="P:iron ion transport"/>
    <property type="evidence" value="ECO:0007669"/>
    <property type="project" value="UniProtKB-KW"/>
</dbReference>
<feature type="disulfide bond" evidence="14">
    <location>
        <begin position="133"/>
        <end position="215"/>
    </location>
</feature>
<evidence type="ECO:0000256" key="5">
    <source>
        <dbReference type="ARBA" id="ARBA00022525"/>
    </source>
</evidence>
<feature type="binding site" evidence="13">
    <location>
        <position position="437"/>
    </location>
    <ligand>
        <name>Fe(3+)</name>
        <dbReference type="ChEBI" id="CHEBI:29034"/>
        <label>1</label>
    </ligand>
</feature>
<dbReference type="GO" id="GO:0005769">
    <property type="term" value="C:early endosome"/>
    <property type="evidence" value="ECO:0007669"/>
    <property type="project" value="TreeGrafter"/>
</dbReference>
<feature type="binding site" evidence="12">
    <location>
        <position position="462"/>
    </location>
    <ligand>
        <name>hydrogencarbonate</name>
        <dbReference type="ChEBI" id="CHEBI:17544"/>
        <label>1</label>
    </ligand>
</feature>
<dbReference type="PANTHER" id="PTHR11485:SF31">
    <property type="entry name" value="SEROTRANSFERRIN"/>
    <property type="match status" value="1"/>
</dbReference>
<evidence type="ECO:0000256" key="2">
    <source>
        <dbReference type="ARBA" id="ARBA00011245"/>
    </source>
</evidence>
<feature type="binding site" evidence="12">
    <location>
        <position position="142"/>
    </location>
    <ligand>
        <name>hydrogencarbonate</name>
        <dbReference type="ChEBI" id="CHEBI:17544"/>
        <label>1</label>
    </ligand>
</feature>
<dbReference type="PANTHER" id="PTHR11485">
    <property type="entry name" value="TRANSFERRIN"/>
    <property type="match status" value="1"/>
</dbReference>
<keyword evidence="4 11" id="KW-0410">Iron transport</keyword>
<dbReference type="RefSeq" id="XP_030630058.1">
    <property type="nucleotide sequence ID" value="XM_030774198.1"/>
</dbReference>
<comment type="function">
    <text evidence="11">Transferrins are iron binding transport proteins which bind Fe(3+) ion in association with the binding of an anion, usually bicarbonate.</text>
</comment>
<feature type="binding site" evidence="12">
    <location>
        <position position="468"/>
    </location>
    <ligand>
        <name>hydrogencarbonate</name>
        <dbReference type="ChEBI" id="CHEBI:17544"/>
        <label>1</label>
    </ligand>
</feature>
<dbReference type="Pfam" id="PF00405">
    <property type="entry name" value="Transferrin"/>
    <property type="match status" value="2"/>
</dbReference>
<dbReference type="GO" id="GO:0055037">
    <property type="term" value="C:recycling endosome"/>
    <property type="evidence" value="ECO:0007669"/>
    <property type="project" value="TreeGrafter"/>
</dbReference>
<dbReference type="GO" id="GO:0046872">
    <property type="term" value="F:metal ion binding"/>
    <property type="evidence" value="ECO:0007669"/>
    <property type="project" value="UniProtKB-KW"/>
</dbReference>
<feature type="binding site" evidence="12">
    <location>
        <position position="141"/>
    </location>
    <ligand>
        <name>hydrogencarbonate</name>
        <dbReference type="ChEBI" id="CHEBI:17544"/>
        <label>1</label>
    </ligand>
</feature>
<proteinExistence type="inferred from homology"/>
<evidence type="ECO:0000256" key="4">
    <source>
        <dbReference type="ARBA" id="ARBA00022496"/>
    </source>
</evidence>
<evidence type="ECO:0000256" key="10">
    <source>
        <dbReference type="ARBA" id="ARBA00023157"/>
    </source>
</evidence>
<comment type="subcellular location">
    <subcellularLocation>
        <location evidence="1 11">Secreted</location>
    </subcellularLocation>
</comment>
<comment type="subunit">
    <text evidence="2 11">Monomer.</text>
</comment>
<feature type="binding site" evidence="13">
    <location>
        <position position="265"/>
    </location>
    <ligand>
        <name>Fe(3+)</name>
        <dbReference type="ChEBI" id="CHEBI:29034"/>
        <label>1</label>
    </ligand>
</feature>
<name>A0A6J2VE34_CHACN</name>
<sequence length="700" mass="75982">MKSILLSVLTGCFALTNVAPSPSKITWCATSDQELKKCHAIAAKIAEKTSETQFVCVKHEGSDGCIKAIKSGEADAITLNGGEIYKAGLKDYDLHPIIAEDYGNETGTCYYAIAVARKGTGFGFKDLRGKKSCHTGLGKSAGWIIPTGALISEGHISWEGIDDKPVEQAVMEFFSASCVPGVEGPKFAKLCQLCKGDCTRSHREPYYHHHGAFQCLKDGVGDVAFFKYSTVPDTEKADYELLCRDGTRKSIDEYQTCHLARVPAHAVVSRKDPALARHIYDTLQLVPASELFSSEGYEGKNLMFKDSTVKLMRVPETMDSFLYLGAEYIDTIRSLQKESISDSGSGAIKWCAVGNAETRKCDRWSINSIDGDSSKIECEVAPSVQKCIEKIMRKEADAMAVDAGEVYSAGKCGLVPVMVEQYDEEKCESPDGSVSSYYAVAVVRKGSGVTWETLKGKKSCHTGLGRSAGWNIPMGLLHNSTGECDFTTFFSQSCAPGAAPDSTLCALCVGDGHSQSGTKCVASAEEKYYGYAGAFRCLVEGGGDVAFVKHSIVPENTDGNGPSWAKDLKSDDFELICPDKTTPSSISDYKSCHLALVPANAVVTRPGTRALVLRILREEQAKFGSSSDSTDFKMFSSKDEKNLLFKDSTKCLQEITAPSFQEFLGKEYMDAMHSLRQCPTSQPALEQACTFHTCQQKSSD</sequence>
<dbReference type="GO" id="GO:0019731">
    <property type="term" value="P:antibacterial humoral response"/>
    <property type="evidence" value="ECO:0007669"/>
    <property type="project" value="TreeGrafter"/>
</dbReference>
<feature type="binding site" evidence="13">
    <location>
        <position position="402"/>
    </location>
    <ligand>
        <name>Fe(3+)</name>
        <dbReference type="ChEBI" id="CHEBI:29034"/>
        <label>1</label>
    </ligand>
</feature>
<feature type="binding site" evidence="13">
    <location>
        <position position="110"/>
    </location>
    <ligand>
        <name>Fe(3+)</name>
        <dbReference type="ChEBI" id="CHEBI:29034"/>
        <label>1</label>
    </ligand>
</feature>
<feature type="disulfide bond" evidence="14">
    <location>
        <begin position="178"/>
        <end position="194"/>
    </location>
</feature>
<feature type="chain" id="PRO_5026961405" description="Serotransferrin" evidence="15">
    <location>
        <begin position="21"/>
        <end position="700"/>
    </location>
</feature>
<feature type="disulfide bond" evidence="14">
    <location>
        <begin position="361"/>
        <end position="378"/>
    </location>
</feature>
<feature type="binding site" evidence="12">
    <location>
        <position position="139"/>
    </location>
    <ligand>
        <name>hydrogencarbonate</name>
        <dbReference type="ChEBI" id="CHEBI:17544"/>
        <label>1</label>
    </ligand>
</feature>
<keyword evidence="17" id="KW-1185">Reference proteome</keyword>
<evidence type="ECO:0000256" key="7">
    <source>
        <dbReference type="ARBA" id="ARBA00022737"/>
    </source>
</evidence>
<keyword evidence="8 11" id="KW-0408">Iron</keyword>
<dbReference type="Proteomes" id="UP000504632">
    <property type="component" value="Chromosome 5"/>
</dbReference>
<dbReference type="InParanoid" id="A0A6J2VE34"/>
<feature type="disulfide bond" evidence="14">
    <location>
        <begin position="191"/>
        <end position="198"/>
    </location>
</feature>
<comment type="similarity">
    <text evidence="11">Belongs to the transferrin family.</text>
</comment>